<dbReference type="AlphaFoldDB" id="A0A0F8YF01"/>
<reference evidence="1" key="1">
    <citation type="journal article" date="2015" name="Nature">
        <title>Complex archaea that bridge the gap between prokaryotes and eukaryotes.</title>
        <authorList>
            <person name="Spang A."/>
            <person name="Saw J.H."/>
            <person name="Jorgensen S.L."/>
            <person name="Zaremba-Niedzwiedzka K."/>
            <person name="Martijn J."/>
            <person name="Lind A.E."/>
            <person name="van Eijk R."/>
            <person name="Schleper C."/>
            <person name="Guy L."/>
            <person name="Ettema T.J."/>
        </authorList>
    </citation>
    <scope>NUCLEOTIDE SEQUENCE</scope>
</reference>
<proteinExistence type="predicted"/>
<organism evidence="1">
    <name type="scientific">marine sediment metagenome</name>
    <dbReference type="NCBI Taxonomy" id="412755"/>
    <lineage>
        <taxon>unclassified sequences</taxon>
        <taxon>metagenomes</taxon>
        <taxon>ecological metagenomes</taxon>
    </lineage>
</organism>
<gene>
    <name evidence="1" type="ORF">LCGC14_2827730</name>
</gene>
<comment type="caution">
    <text evidence="1">The sequence shown here is derived from an EMBL/GenBank/DDBJ whole genome shotgun (WGS) entry which is preliminary data.</text>
</comment>
<dbReference type="EMBL" id="LAZR01053771">
    <property type="protein sequence ID" value="KKK80013.1"/>
    <property type="molecule type" value="Genomic_DNA"/>
</dbReference>
<evidence type="ECO:0000313" key="1">
    <source>
        <dbReference type="EMBL" id="KKK80013.1"/>
    </source>
</evidence>
<sequence>LSTNRIRQERKKRRSLLIAANPEKTGPVVKTLDDQTPPETCIKIINSLSWTAGEFVLEPFAGLLGNFYHNLPPFVKKDWCEITEGRDFFGYNGAQ</sequence>
<protein>
    <submittedName>
        <fullName evidence="1">Uncharacterized protein</fullName>
    </submittedName>
</protein>
<accession>A0A0F8YF01</accession>
<name>A0A0F8YF01_9ZZZZ</name>
<feature type="non-terminal residue" evidence="1">
    <location>
        <position position="1"/>
    </location>
</feature>